<dbReference type="GO" id="GO:0046556">
    <property type="term" value="F:alpha-L-arabinofuranosidase activity"/>
    <property type="evidence" value="ECO:0007669"/>
    <property type="project" value="UniProtKB-EC"/>
</dbReference>
<dbReference type="Gene3D" id="3.20.20.80">
    <property type="entry name" value="Glycosidases"/>
    <property type="match status" value="1"/>
</dbReference>
<evidence type="ECO:0000313" key="10">
    <source>
        <dbReference type="EMBL" id="ETN45633.1"/>
    </source>
</evidence>
<comment type="pathway">
    <text evidence="2">Glycan metabolism; L-arabinan degradation.</text>
</comment>
<evidence type="ECO:0000256" key="8">
    <source>
        <dbReference type="ARBA" id="ARBA00037415"/>
    </source>
</evidence>
<dbReference type="InterPro" id="IPR055235">
    <property type="entry name" value="ASD1_cat"/>
</dbReference>
<evidence type="ECO:0000256" key="1">
    <source>
        <dbReference type="ARBA" id="ARBA00001462"/>
    </source>
</evidence>
<dbReference type="InParanoid" id="W2SC81"/>
<gene>
    <name evidence="10" type="ORF">HMPREF1541_09465</name>
</gene>
<keyword evidence="6" id="KW-0119">Carbohydrate metabolism</keyword>
<dbReference type="EC" id="3.2.1.55" evidence="4"/>
<dbReference type="RefSeq" id="XP_008712361.1">
    <property type="nucleotide sequence ID" value="XM_008714139.1"/>
</dbReference>
<comment type="function">
    <text evidence="8">Alpha-L-arabinofuranosidase involved in the degradation of arabinoxylan, a major component of plant hemicellulose. Acts only on small linear 1,5-alpha-linked L-arabinofuranosyl oligosaccharides.</text>
</comment>
<evidence type="ECO:0000313" key="11">
    <source>
        <dbReference type="Proteomes" id="UP000030752"/>
    </source>
</evidence>
<protein>
    <recommendedName>
        <fullName evidence="4">non-reducing end alpha-L-arabinofuranosidase</fullName>
        <ecNumber evidence="4">3.2.1.55</ecNumber>
    </recommendedName>
</protein>
<dbReference type="VEuPathDB" id="FungiDB:HMPREF1541_09465"/>
<dbReference type="SUPFAM" id="SSF51445">
    <property type="entry name" value="(Trans)glycosidases"/>
    <property type="match status" value="1"/>
</dbReference>
<reference evidence="10 11" key="1">
    <citation type="submission" date="2013-03" db="EMBL/GenBank/DDBJ databases">
        <title>The Genome Sequence of Phialophora europaea CBS 101466.</title>
        <authorList>
            <consortium name="The Broad Institute Genomics Platform"/>
            <person name="Cuomo C."/>
            <person name="de Hoog S."/>
            <person name="Gorbushina A."/>
            <person name="Walker B."/>
            <person name="Young S.K."/>
            <person name="Zeng Q."/>
            <person name="Gargeya S."/>
            <person name="Fitzgerald M."/>
            <person name="Haas B."/>
            <person name="Abouelleil A."/>
            <person name="Allen A.W."/>
            <person name="Alvarado L."/>
            <person name="Arachchi H.M."/>
            <person name="Berlin A.M."/>
            <person name="Chapman S.B."/>
            <person name="Gainer-Dewar J."/>
            <person name="Goldberg J."/>
            <person name="Griggs A."/>
            <person name="Gujja S."/>
            <person name="Hansen M."/>
            <person name="Howarth C."/>
            <person name="Imamovic A."/>
            <person name="Ireland A."/>
            <person name="Larimer J."/>
            <person name="McCowan C."/>
            <person name="Murphy C."/>
            <person name="Pearson M."/>
            <person name="Poon T.W."/>
            <person name="Priest M."/>
            <person name="Roberts A."/>
            <person name="Saif S."/>
            <person name="Shea T."/>
            <person name="Sisk P."/>
            <person name="Sykes S."/>
            <person name="Wortman J."/>
            <person name="Nusbaum C."/>
            <person name="Birren B."/>
        </authorList>
    </citation>
    <scope>NUCLEOTIDE SEQUENCE [LARGE SCALE GENOMIC DNA]</scope>
    <source>
        <strain evidence="10 11">CBS 101466</strain>
    </source>
</reference>
<comment type="catalytic activity">
    <reaction evidence="1">
        <text>Hydrolysis of terminal non-reducing alpha-L-arabinofuranoside residues in alpha-L-arabinosides.</text>
        <dbReference type="EC" id="3.2.1.55"/>
    </reaction>
</comment>
<dbReference type="SMART" id="SM00813">
    <property type="entry name" value="Alpha-L-AF_C"/>
    <property type="match status" value="1"/>
</dbReference>
<evidence type="ECO:0000256" key="6">
    <source>
        <dbReference type="ARBA" id="ARBA00023277"/>
    </source>
</evidence>
<evidence type="ECO:0000256" key="5">
    <source>
        <dbReference type="ARBA" id="ARBA00022801"/>
    </source>
</evidence>
<dbReference type="GO" id="GO:0031222">
    <property type="term" value="P:arabinan catabolic process"/>
    <property type="evidence" value="ECO:0007669"/>
    <property type="project" value="UniProtKB-UniPathway"/>
</dbReference>
<evidence type="ECO:0000256" key="2">
    <source>
        <dbReference type="ARBA" id="ARBA00004834"/>
    </source>
</evidence>
<organism evidence="10 11">
    <name type="scientific">Cyphellophora europaea (strain CBS 101466)</name>
    <name type="common">Phialophora europaea</name>
    <dbReference type="NCBI Taxonomy" id="1220924"/>
    <lineage>
        <taxon>Eukaryota</taxon>
        <taxon>Fungi</taxon>
        <taxon>Dikarya</taxon>
        <taxon>Ascomycota</taxon>
        <taxon>Pezizomycotina</taxon>
        <taxon>Eurotiomycetes</taxon>
        <taxon>Chaetothyriomycetidae</taxon>
        <taxon>Chaetothyriales</taxon>
        <taxon>Cyphellophoraceae</taxon>
        <taxon>Cyphellophora</taxon>
    </lineage>
</organism>
<keyword evidence="11" id="KW-1185">Reference proteome</keyword>
<sequence length="499" mass="56209">MTTYTHASSPSIDVFPNHRLNPINRNIYAGFTEHMGRCIYGGIYDPENPNNELVDENGFRKDSSAIQASGNFCATYHWEDGVGPRDKRPAFPELAWGTVETNQFGTDEFMKWCKIVGAEPYLCLNFGTGTLDEALHWLDYCNGTKNTKYANLRRANGHPEPYNVKYWALGNEMWGDWQIEQLTAAAYAEKAHQWAKALKLLDPSIQLILCGAEGANSWDYTVLKHCIRATKKDDLGEERKPLIDMHSIHLYTASYDHYENVTAPLAAERNIEVASAFIDTAYYEAQIPASQPRPLICFDEWNVWMPARAVGSSGAEEDYTLSDALAVGVWLNIFVRKSADVAMANIAQSVNVLSPLMTKKDGSGIVKQTTWGPYELFCKYMKGHLIAVQLACDDYKGKTFKDYTRVTRKTPYLDVSATYDDTEGMVNLCVVNMHKEDDYDTKLGGVSGKVQVFEVNGEAIDVTNMKGEQKVDIQEKEAEVKEGRYVFPKHSVTLLRWKA</sequence>
<dbReference type="GeneID" id="19976804"/>
<dbReference type="OrthoDB" id="3032304at2759"/>
<evidence type="ECO:0000256" key="3">
    <source>
        <dbReference type="ARBA" id="ARBA00007186"/>
    </source>
</evidence>
<dbReference type="SUPFAM" id="SSF51011">
    <property type="entry name" value="Glycosyl hydrolase domain"/>
    <property type="match status" value="1"/>
</dbReference>
<feature type="domain" description="Alpha-L-arabinofuranosidase C-terminal" evidence="9">
    <location>
        <begin position="299"/>
        <end position="491"/>
    </location>
</feature>
<dbReference type="InterPro" id="IPR010720">
    <property type="entry name" value="Alpha-L-AF_C"/>
</dbReference>
<dbReference type="InterPro" id="IPR017853">
    <property type="entry name" value="GH"/>
</dbReference>
<dbReference type="Proteomes" id="UP000030752">
    <property type="component" value="Unassembled WGS sequence"/>
</dbReference>
<dbReference type="PANTHER" id="PTHR43576">
    <property type="entry name" value="ALPHA-L-ARABINOFURANOSIDASE C-RELATED"/>
    <property type="match status" value="1"/>
</dbReference>
<dbReference type="UniPathway" id="UPA00667"/>
<accession>W2SC81</accession>
<evidence type="ECO:0000259" key="9">
    <source>
        <dbReference type="SMART" id="SM00813"/>
    </source>
</evidence>
<dbReference type="Pfam" id="PF06964">
    <property type="entry name" value="Alpha-L-AF_C"/>
    <property type="match status" value="1"/>
</dbReference>
<dbReference type="STRING" id="1220924.W2SC81"/>
<dbReference type="HOGENOM" id="CLU_017810_1_0_1"/>
<comment type="similarity">
    <text evidence="3">Belongs to the glycosyl hydrolase 51 family.</text>
</comment>
<dbReference type="Gene3D" id="2.60.40.1180">
    <property type="entry name" value="Golgi alpha-mannosidase II"/>
    <property type="match status" value="1"/>
</dbReference>
<evidence type="ECO:0000256" key="4">
    <source>
        <dbReference type="ARBA" id="ARBA00012670"/>
    </source>
</evidence>
<keyword evidence="7" id="KW-0326">Glycosidase</keyword>
<dbReference type="EMBL" id="KB822712">
    <property type="protein sequence ID" value="ETN45633.1"/>
    <property type="molecule type" value="Genomic_DNA"/>
</dbReference>
<dbReference type="PANTHER" id="PTHR43576:SF3">
    <property type="entry name" value="ALPHA-L-ARABINOFURANOSIDASE C"/>
    <property type="match status" value="1"/>
</dbReference>
<keyword evidence="5" id="KW-0378">Hydrolase</keyword>
<evidence type="ECO:0000256" key="7">
    <source>
        <dbReference type="ARBA" id="ARBA00023295"/>
    </source>
</evidence>
<dbReference type="InterPro" id="IPR013780">
    <property type="entry name" value="Glyco_hydro_b"/>
</dbReference>
<dbReference type="GO" id="GO:0046373">
    <property type="term" value="P:L-arabinose metabolic process"/>
    <property type="evidence" value="ECO:0007669"/>
    <property type="project" value="InterPro"/>
</dbReference>
<name>W2SC81_CYPE1</name>
<dbReference type="Pfam" id="PF22848">
    <property type="entry name" value="ASD1_dom"/>
    <property type="match status" value="1"/>
</dbReference>
<dbReference type="AlphaFoldDB" id="W2SC81"/>
<dbReference type="eggNOG" id="ENOG502QRW4">
    <property type="taxonomic scope" value="Eukaryota"/>
</dbReference>
<proteinExistence type="inferred from homology"/>